<evidence type="ECO:0000313" key="8">
    <source>
        <dbReference type="Proteomes" id="UP000094795"/>
    </source>
</evidence>
<dbReference type="SUPFAM" id="SSF103473">
    <property type="entry name" value="MFS general substrate transporter"/>
    <property type="match status" value="1"/>
</dbReference>
<dbReference type="GO" id="GO:0016020">
    <property type="term" value="C:membrane"/>
    <property type="evidence" value="ECO:0007669"/>
    <property type="project" value="UniProtKB-SubCell"/>
</dbReference>
<feature type="transmembrane region" description="Helical" evidence="6">
    <location>
        <begin position="66"/>
        <end position="86"/>
    </location>
</feature>
<name>A0A1C1YYF9_9HYPH</name>
<feature type="transmembrane region" description="Helical" evidence="6">
    <location>
        <begin position="180"/>
        <end position="202"/>
    </location>
</feature>
<proteinExistence type="inferred from homology"/>
<keyword evidence="4 6" id="KW-1133">Transmembrane helix</keyword>
<dbReference type="Pfam" id="PF03209">
    <property type="entry name" value="PUCC"/>
    <property type="match status" value="1"/>
</dbReference>
<protein>
    <submittedName>
        <fullName evidence="7">Protein pucC</fullName>
    </submittedName>
</protein>
<accession>A0A1C1YYF9</accession>
<comment type="caution">
    <text evidence="7">The sequence shown here is derived from an EMBL/GenBank/DDBJ whole genome shotgun (WGS) entry which is preliminary data.</text>
</comment>
<feature type="transmembrane region" description="Helical" evidence="6">
    <location>
        <begin position="360"/>
        <end position="380"/>
    </location>
</feature>
<evidence type="ECO:0000256" key="3">
    <source>
        <dbReference type="ARBA" id="ARBA00022692"/>
    </source>
</evidence>
<comment type="subcellular location">
    <subcellularLocation>
        <location evidence="1">Membrane</location>
        <topology evidence="1">Multi-pass membrane protein</topology>
    </subcellularLocation>
</comment>
<dbReference type="RefSeq" id="WP_066176511.1">
    <property type="nucleotide sequence ID" value="NZ_LQZT01000006.1"/>
</dbReference>
<dbReference type="Proteomes" id="UP000094795">
    <property type="component" value="Unassembled WGS sequence"/>
</dbReference>
<reference evidence="7 8" key="1">
    <citation type="submission" date="2015-12" db="EMBL/GenBank/DDBJ databases">
        <authorList>
            <person name="Shamseldin A."/>
            <person name="Moawad H."/>
            <person name="Abd El-Rahim W.M."/>
            <person name="Sadowsky M.J."/>
        </authorList>
    </citation>
    <scope>NUCLEOTIDE SEQUENCE [LARGE SCALE GENOMIC DNA]</scope>
    <source>
        <strain evidence="7 8">JC234</strain>
    </source>
</reference>
<organism evidence="7 8">
    <name type="scientific">Hoeflea olei</name>
    <dbReference type="NCBI Taxonomy" id="1480615"/>
    <lineage>
        <taxon>Bacteria</taxon>
        <taxon>Pseudomonadati</taxon>
        <taxon>Pseudomonadota</taxon>
        <taxon>Alphaproteobacteria</taxon>
        <taxon>Hyphomicrobiales</taxon>
        <taxon>Rhizobiaceae</taxon>
        <taxon>Hoeflea</taxon>
    </lineage>
</organism>
<feature type="transmembrane region" description="Helical" evidence="6">
    <location>
        <begin position="437"/>
        <end position="458"/>
    </location>
</feature>
<feature type="transmembrane region" description="Helical" evidence="6">
    <location>
        <begin position="308"/>
        <end position="325"/>
    </location>
</feature>
<dbReference type="InterPro" id="IPR004896">
    <property type="entry name" value="PucC-rel"/>
</dbReference>
<feature type="transmembrane region" description="Helical" evidence="6">
    <location>
        <begin position="271"/>
        <end position="288"/>
    </location>
</feature>
<gene>
    <name evidence="7" type="ORF">AWJ14_18635</name>
</gene>
<feature type="transmembrane region" description="Helical" evidence="6">
    <location>
        <begin position="214"/>
        <end position="231"/>
    </location>
</feature>
<evidence type="ECO:0000256" key="4">
    <source>
        <dbReference type="ARBA" id="ARBA00022989"/>
    </source>
</evidence>
<dbReference type="PIRSF" id="PIRSF016565">
    <property type="entry name" value="PucC"/>
    <property type="match status" value="1"/>
</dbReference>
<evidence type="ECO:0000256" key="2">
    <source>
        <dbReference type="ARBA" id="ARBA00008412"/>
    </source>
</evidence>
<dbReference type="STRING" id="1480615.AWJ14_18635"/>
<keyword evidence="8" id="KW-1185">Reference proteome</keyword>
<feature type="transmembrane region" description="Helical" evidence="6">
    <location>
        <begin position="332"/>
        <end position="354"/>
    </location>
</feature>
<feature type="transmembrane region" description="Helical" evidence="6">
    <location>
        <begin position="392"/>
        <end position="417"/>
    </location>
</feature>
<feature type="transmembrane region" description="Helical" evidence="6">
    <location>
        <begin position="106"/>
        <end position="128"/>
    </location>
</feature>
<evidence type="ECO:0000256" key="5">
    <source>
        <dbReference type="ARBA" id="ARBA00023136"/>
    </source>
</evidence>
<feature type="transmembrane region" description="Helical" evidence="6">
    <location>
        <begin position="40"/>
        <end position="60"/>
    </location>
</feature>
<feature type="transmembrane region" description="Helical" evidence="6">
    <location>
        <begin position="140"/>
        <end position="168"/>
    </location>
</feature>
<dbReference type="AlphaFoldDB" id="A0A1C1YYF9"/>
<dbReference type="InterPro" id="IPR036259">
    <property type="entry name" value="MFS_trans_sf"/>
</dbReference>
<dbReference type="OrthoDB" id="8558818at2"/>
<dbReference type="EMBL" id="LQZT01000006">
    <property type="protein sequence ID" value="OCW58512.1"/>
    <property type="molecule type" value="Genomic_DNA"/>
</dbReference>
<evidence type="ECO:0000256" key="1">
    <source>
        <dbReference type="ARBA" id="ARBA00004141"/>
    </source>
</evidence>
<comment type="similarity">
    <text evidence="2">Belongs to the PucC family.</text>
</comment>
<dbReference type="Gene3D" id="1.20.1250.20">
    <property type="entry name" value="MFS general substrate transporter like domains"/>
    <property type="match status" value="1"/>
</dbReference>
<sequence>MNRFSRKAMQTWASLGPRFLPFADVATEDLPLSRLLRLSLFQVSVGMALVLLVGTLNRVMIVELSVPASLVGIMIALPIVFAPFRAIIGFKSDVHTSALGWRRVPFIWRGTMLQFGGLAIMPFALLVLAGQGHAATAPAWIGYVGAAAAFLLVGAGLHMVQTVGLALATDLAPVEDQPKVVGLMYVMLLAGMIASALLFGVALEEFSPGRLVQVIQACAVITVVLNVLALWKMEARHSRPGAMPGERAAETPEFAASWEKLIRGGQAKRRLVVVALGTLGFGMADVLLEPYGGQVLDLTVADTTKLTAVLALGSLLGFAWASRVLGRGFDPLLMAGYGALIGVPGFTAICLAAPLGWPVLFVAGTAMIGFGAGLFGHGTLTATMQMAPREQIGLALGTWGAVQATTAGVGIAFGSMLRDIILALPIGSWFGAATPYLSVYVLEILFLLAALAVIAPLLRGRGAASLRAS</sequence>
<keyword evidence="5 6" id="KW-0472">Membrane</keyword>
<dbReference type="PANTHER" id="PTHR23538:SF1">
    <property type="entry name" value="44.5 KD BACTERIOCHLOROPHYLL SYNTHASE SUBUNIT"/>
    <property type="match status" value="1"/>
</dbReference>
<dbReference type="CDD" id="cd06176">
    <property type="entry name" value="MFS_BCD_PucC-like"/>
    <property type="match status" value="1"/>
</dbReference>
<evidence type="ECO:0000256" key="6">
    <source>
        <dbReference type="SAM" id="Phobius"/>
    </source>
</evidence>
<dbReference type="PANTHER" id="PTHR23538">
    <property type="entry name" value="44.5 KD BACTERIOCHLOROPHYLL SYNTHASE SUBUNIT"/>
    <property type="match status" value="1"/>
</dbReference>
<keyword evidence="3 6" id="KW-0812">Transmembrane</keyword>
<dbReference type="InterPro" id="IPR026036">
    <property type="entry name" value="PucC"/>
</dbReference>
<evidence type="ECO:0000313" key="7">
    <source>
        <dbReference type="EMBL" id="OCW58512.1"/>
    </source>
</evidence>